<gene>
    <name evidence="8" type="ORF">BSTOLATCC_MIC3814</name>
</gene>
<evidence type="ECO:0000256" key="7">
    <source>
        <dbReference type="SAM" id="Phobius"/>
    </source>
</evidence>
<dbReference type="InterPro" id="IPR036465">
    <property type="entry name" value="vWFA_dom_sf"/>
</dbReference>
<dbReference type="GO" id="GO:0034551">
    <property type="term" value="P:mitochondrial respiratory chain complex III assembly"/>
    <property type="evidence" value="ECO:0007669"/>
    <property type="project" value="InterPro"/>
</dbReference>
<keyword evidence="7" id="KW-0812">Transmembrane</keyword>
<evidence type="ECO:0008006" key="10">
    <source>
        <dbReference type="Google" id="ProtNLM"/>
    </source>
</evidence>
<dbReference type="SUPFAM" id="SSF53300">
    <property type="entry name" value="vWA-like"/>
    <property type="match status" value="1"/>
</dbReference>
<dbReference type="AlphaFoldDB" id="A0AAU9ICC2"/>
<evidence type="ECO:0000256" key="5">
    <source>
        <dbReference type="ARBA" id="ARBA00022946"/>
    </source>
</evidence>
<keyword evidence="7" id="KW-1133">Transmembrane helix</keyword>
<dbReference type="Gene3D" id="3.40.50.410">
    <property type="entry name" value="von Willebrand factor, type A domain"/>
    <property type="match status" value="1"/>
</dbReference>
<dbReference type="SUPFAM" id="SSF48452">
    <property type="entry name" value="TPR-like"/>
    <property type="match status" value="1"/>
</dbReference>
<feature type="transmembrane region" description="Helical" evidence="7">
    <location>
        <begin position="12"/>
        <end position="35"/>
    </location>
</feature>
<evidence type="ECO:0000313" key="9">
    <source>
        <dbReference type="Proteomes" id="UP001162131"/>
    </source>
</evidence>
<accession>A0AAU9ICC2</accession>
<keyword evidence="9" id="KW-1185">Reference proteome</keyword>
<dbReference type="InterPro" id="IPR040395">
    <property type="entry name" value="TTC19"/>
</dbReference>
<dbReference type="Proteomes" id="UP001162131">
    <property type="component" value="Unassembled WGS sequence"/>
</dbReference>
<reference evidence="8" key="1">
    <citation type="submission" date="2021-09" db="EMBL/GenBank/DDBJ databases">
        <authorList>
            <consortium name="AG Swart"/>
            <person name="Singh M."/>
            <person name="Singh A."/>
            <person name="Seah K."/>
            <person name="Emmerich C."/>
        </authorList>
    </citation>
    <scope>NUCLEOTIDE SEQUENCE</scope>
    <source>
        <strain evidence="8">ATCC30299</strain>
    </source>
</reference>
<dbReference type="PANTHER" id="PTHR13143:SF6">
    <property type="entry name" value="TETRATRICOPEPTIDE REPEAT PROTEIN 19, MITOCHONDRIAL"/>
    <property type="match status" value="1"/>
</dbReference>
<feature type="transmembrane region" description="Helical" evidence="7">
    <location>
        <begin position="55"/>
        <end position="72"/>
    </location>
</feature>
<dbReference type="EMBL" id="CAJZBQ010000004">
    <property type="protein sequence ID" value="CAG9311525.1"/>
    <property type="molecule type" value="Genomic_DNA"/>
</dbReference>
<keyword evidence="4" id="KW-0802">TPR repeat</keyword>
<comment type="similarity">
    <text evidence="2">Belongs to the TTC19 family.</text>
</comment>
<evidence type="ECO:0000313" key="8">
    <source>
        <dbReference type="EMBL" id="CAG9311525.1"/>
    </source>
</evidence>
<keyword evidence="6" id="KW-0496">Mitochondrion</keyword>
<evidence type="ECO:0000256" key="3">
    <source>
        <dbReference type="ARBA" id="ARBA00022737"/>
    </source>
</evidence>
<proteinExistence type="inferred from homology"/>
<comment type="subcellular location">
    <subcellularLocation>
        <location evidence="1">Mitochondrion</location>
    </subcellularLocation>
</comment>
<dbReference type="GO" id="GO:0005743">
    <property type="term" value="C:mitochondrial inner membrane"/>
    <property type="evidence" value="ECO:0007669"/>
    <property type="project" value="TreeGrafter"/>
</dbReference>
<dbReference type="Gene3D" id="1.25.40.10">
    <property type="entry name" value="Tetratricopeptide repeat domain"/>
    <property type="match status" value="1"/>
</dbReference>
<dbReference type="Gene3D" id="3.30.450.20">
    <property type="entry name" value="PAS domain"/>
    <property type="match status" value="1"/>
</dbReference>
<comment type="caution">
    <text evidence="8">The sequence shown here is derived from an EMBL/GenBank/DDBJ whole genome shotgun (WGS) entry which is preliminary data.</text>
</comment>
<dbReference type="PANTHER" id="PTHR13143">
    <property type="entry name" value="TETRATRICOPEPTIDE REPEAT PROTEIN 19"/>
    <property type="match status" value="1"/>
</dbReference>
<dbReference type="InterPro" id="IPR011990">
    <property type="entry name" value="TPR-like_helical_dom_sf"/>
</dbReference>
<keyword evidence="3" id="KW-0677">Repeat</keyword>
<dbReference type="Gene3D" id="6.10.340.10">
    <property type="match status" value="1"/>
</dbReference>
<keyword evidence="5" id="KW-0809">Transit peptide</keyword>
<feature type="transmembrane region" description="Helical" evidence="7">
    <location>
        <begin position="397"/>
        <end position="417"/>
    </location>
</feature>
<evidence type="ECO:0000256" key="6">
    <source>
        <dbReference type="ARBA" id="ARBA00023128"/>
    </source>
</evidence>
<protein>
    <recommendedName>
        <fullName evidence="10">Tetratricopeptide repeat protein</fullName>
    </recommendedName>
</protein>
<evidence type="ECO:0000256" key="1">
    <source>
        <dbReference type="ARBA" id="ARBA00004173"/>
    </source>
</evidence>
<organism evidence="8 9">
    <name type="scientific">Blepharisma stoltei</name>
    <dbReference type="NCBI Taxonomy" id="1481888"/>
    <lineage>
        <taxon>Eukaryota</taxon>
        <taxon>Sar</taxon>
        <taxon>Alveolata</taxon>
        <taxon>Ciliophora</taxon>
        <taxon>Postciliodesmatophora</taxon>
        <taxon>Heterotrichea</taxon>
        <taxon>Heterotrichida</taxon>
        <taxon>Blepharismidae</taxon>
        <taxon>Blepharisma</taxon>
    </lineage>
</organism>
<sequence>MTNRTLRKRIGIYVLVPLLLGIILISLASSIPLYVKVPKLINDVVDNISDDQNDIMETTSIVAASVVSIMLQKQINILIIMKTLMDKYYNKNLSIKENWVGNKSYVNAYKLAQTLTANNSWGRNFETSMWYLGQKITEEDQLDADSKEYLYDQTIFDSFLRPVGQIDKINNEVYTAYDSNGFFYYIPSSYQQFFLSNSTNCYNATGFEPRCRPWYAAVRSSNYHEEVILTLPYLFAETNTLGQTACDGFWSSNINLYQATCLDYKLDKEQVSNLPENSYAFILDDNLKVFYHPKLNRSDSNVYRISDLEFGLDDYSNKNSELNKFESKILPLFEANISQVSHYTNHGESILIGVSPVFLKTQLYSSPTKYYSIGIALKDEKIKARLLDLRTSIQHMIIYEGVFYSFFVIIVGVIGIFSSRVISRSITEPLDELSKIIDRLLVEDLEVKIPDKEEYTELIQRLFKVFKGLKTVLRFRKQGGVIGNEAEMLIQYADSFTLFNQYYNLRGMEICMSRIAYIHYSNKRYVEAQEAMQMALAITVKMQQKLSPSYIKMVKKLKEQLADILIDSSLETKNKHWPTIISLLSDLENSSNTRIKLKLSLALAKGGKISEAQEKLAPIEEELDENSPYAEMFLYLKGVLLSSVKKFRSAALIFKQCLELNSHYDPWVRKACLIELKNIFINAGIKKDKVKRKLKWDKNFVKEVVLLHDYGITIKGPKNLRALKCFSTMIDSLSNNDKVSFVLSSKLPEIVFKLSLASKNTAYMKNAIMACDSPHGSSCIYDGISAAIMQFNSTDVEKEGCFVFDEKKHSKAIPIRWIIAVSNGEDFSKKHNPKTIRNLLIAYKCGLVIIGFSLKDQLKNDLLNLCDSIPNGYFIDCKSNRIAEAFQEAIEAITAENIILPF</sequence>
<evidence type="ECO:0000256" key="4">
    <source>
        <dbReference type="ARBA" id="ARBA00022803"/>
    </source>
</evidence>
<keyword evidence="7" id="KW-0472">Membrane</keyword>
<name>A0AAU9ICC2_9CILI</name>
<evidence type="ECO:0000256" key="2">
    <source>
        <dbReference type="ARBA" id="ARBA00008219"/>
    </source>
</evidence>